<dbReference type="EMBL" id="JBHSKX010000004">
    <property type="protein sequence ID" value="MFC5368759.1"/>
    <property type="molecule type" value="Genomic_DNA"/>
</dbReference>
<keyword evidence="2" id="KW-0808">Transferase</keyword>
<dbReference type="InterPro" id="IPR015424">
    <property type="entry name" value="PyrdxlP-dep_Trfase"/>
</dbReference>
<sequence>MIPIARPRLGPTERDRLLAVLDSGYLADGPEVREFETNFADYCGTAHGVAASNGTTALHAALVALGVDPGDRVVTTPFSFVATASAISHAGAEPVFADVDPLTYNLDPHAVESALRADPDITAILPVHLYGLACPMDHFRELADEYDCALLADAAQAHGATYRGTPVGSHADAACFSFYPTKNMTTGEGGMIVTDDSAVAERARRFVDHGRTEGYEHVSLGHNFRLSSLGAALGNAQLDKLPAFVGTRRDNAARLDEAVAESDLRAPVEPPHREHAYHQYTVRCPPGDRDAVADALESRGVASRVYYPTPIHRQPLYAGGPSVADPLPSHGGDCPVAEQAAEEVLSIPVHPGLTDEELATVADAVASIRGVIA</sequence>
<dbReference type="PANTHER" id="PTHR30244:SF34">
    <property type="entry name" value="DTDP-4-AMINO-4,6-DIDEOXYGALACTOSE TRANSAMINASE"/>
    <property type="match status" value="1"/>
</dbReference>
<dbReference type="CDD" id="cd00616">
    <property type="entry name" value="AHBA_syn"/>
    <property type="match status" value="1"/>
</dbReference>
<dbReference type="InterPro" id="IPR000653">
    <property type="entry name" value="DegT/StrS_aminotransferase"/>
</dbReference>
<keyword evidence="2" id="KW-0032">Aminotransferase</keyword>
<organism evidence="2 3">
    <name type="scientific">Salinirubrum litoreum</name>
    <dbReference type="NCBI Taxonomy" id="1126234"/>
    <lineage>
        <taxon>Archaea</taxon>
        <taxon>Methanobacteriati</taxon>
        <taxon>Methanobacteriota</taxon>
        <taxon>Stenosarchaea group</taxon>
        <taxon>Halobacteria</taxon>
        <taxon>Halobacteriales</taxon>
        <taxon>Haloferacaceae</taxon>
        <taxon>Salinirubrum</taxon>
    </lineage>
</organism>
<dbReference type="PIRSF" id="PIRSF000390">
    <property type="entry name" value="PLP_StrS"/>
    <property type="match status" value="1"/>
</dbReference>
<dbReference type="Proteomes" id="UP001596201">
    <property type="component" value="Unassembled WGS sequence"/>
</dbReference>
<keyword evidence="1" id="KW-0663">Pyridoxal phosphate</keyword>
<comment type="caution">
    <text evidence="2">The sequence shown here is derived from an EMBL/GenBank/DDBJ whole genome shotgun (WGS) entry which is preliminary data.</text>
</comment>
<reference evidence="2 3" key="1">
    <citation type="journal article" date="2019" name="Int. J. Syst. Evol. Microbiol.">
        <title>The Global Catalogue of Microorganisms (GCM) 10K type strain sequencing project: providing services to taxonomists for standard genome sequencing and annotation.</title>
        <authorList>
            <consortium name="The Broad Institute Genomics Platform"/>
            <consortium name="The Broad Institute Genome Sequencing Center for Infectious Disease"/>
            <person name="Wu L."/>
            <person name="Ma J."/>
        </authorList>
    </citation>
    <scope>NUCLEOTIDE SEQUENCE [LARGE SCALE GENOMIC DNA]</scope>
    <source>
        <strain evidence="2 3">CGMCC 1.12237</strain>
    </source>
</reference>
<protein>
    <submittedName>
        <fullName evidence="2">DegT/DnrJ/EryC1/StrS family aminotransferase</fullName>
    </submittedName>
</protein>
<evidence type="ECO:0000313" key="2">
    <source>
        <dbReference type="EMBL" id="MFC5368759.1"/>
    </source>
</evidence>
<dbReference type="Pfam" id="PF01041">
    <property type="entry name" value="DegT_DnrJ_EryC1"/>
    <property type="match status" value="1"/>
</dbReference>
<dbReference type="InterPro" id="IPR015422">
    <property type="entry name" value="PyrdxlP-dep_Trfase_small"/>
</dbReference>
<dbReference type="InterPro" id="IPR015421">
    <property type="entry name" value="PyrdxlP-dep_Trfase_major"/>
</dbReference>
<gene>
    <name evidence="2" type="ORF">ACFPJ5_17690</name>
</gene>
<dbReference type="Gene3D" id="3.40.640.10">
    <property type="entry name" value="Type I PLP-dependent aspartate aminotransferase-like (Major domain)"/>
    <property type="match status" value="1"/>
</dbReference>
<dbReference type="RefSeq" id="WP_227231329.1">
    <property type="nucleotide sequence ID" value="NZ_JAJCVJ010000003.1"/>
</dbReference>
<dbReference type="SUPFAM" id="SSF53383">
    <property type="entry name" value="PLP-dependent transferases"/>
    <property type="match status" value="1"/>
</dbReference>
<comment type="similarity">
    <text evidence="1">Belongs to the DegT/DnrJ/EryC1 family.</text>
</comment>
<dbReference type="PANTHER" id="PTHR30244">
    <property type="entry name" value="TRANSAMINASE"/>
    <property type="match status" value="1"/>
</dbReference>
<evidence type="ECO:0000313" key="3">
    <source>
        <dbReference type="Proteomes" id="UP001596201"/>
    </source>
</evidence>
<dbReference type="GO" id="GO:0008483">
    <property type="term" value="F:transaminase activity"/>
    <property type="evidence" value="ECO:0007669"/>
    <property type="project" value="UniProtKB-KW"/>
</dbReference>
<dbReference type="AlphaFoldDB" id="A0ABD5RFL9"/>
<accession>A0ABD5RFL9</accession>
<name>A0ABD5RFL9_9EURY</name>
<evidence type="ECO:0000256" key="1">
    <source>
        <dbReference type="RuleBase" id="RU004508"/>
    </source>
</evidence>
<keyword evidence="3" id="KW-1185">Reference proteome</keyword>
<proteinExistence type="inferred from homology"/>
<dbReference type="Gene3D" id="3.90.1150.10">
    <property type="entry name" value="Aspartate Aminotransferase, domain 1"/>
    <property type="match status" value="1"/>
</dbReference>